<evidence type="ECO:0000256" key="4">
    <source>
        <dbReference type="RuleBase" id="RU004262"/>
    </source>
</evidence>
<evidence type="ECO:0000256" key="2">
    <source>
        <dbReference type="ARBA" id="ARBA00010701"/>
    </source>
</evidence>
<gene>
    <name evidence="6" type="ORF">DIATSA_LOCUS8175</name>
</gene>
<dbReference type="Proteomes" id="UP001153714">
    <property type="component" value="Chromosome 22"/>
</dbReference>
<dbReference type="InterPro" id="IPR000734">
    <property type="entry name" value="TAG_lipase"/>
</dbReference>
<dbReference type="GO" id="GO:0016298">
    <property type="term" value="F:lipase activity"/>
    <property type="evidence" value="ECO:0007669"/>
    <property type="project" value="InterPro"/>
</dbReference>
<accession>A0A9N9WF69</accession>
<protein>
    <recommendedName>
        <fullName evidence="5">Lipase domain-containing protein</fullName>
    </recommendedName>
</protein>
<dbReference type="OrthoDB" id="7411914at2759"/>
<dbReference type="AlphaFoldDB" id="A0A9N9WF69"/>
<sequence>MFSALPGALNKNEVETRKLAQLLQYITWPNPENIVWPPTLPEEAPWWWPNAFEWPPRLPDDLVWPPSLPDDLVWPPTLPEEAPAWWPKNCAWPPQIPESILENGPCWWPEGLTWPPPIPDISWPQLPDIPWPPQLPGIIVDQIPYIPNRDNQLHLFTRANPGLSQPILNGNLQILQNSNFDSSRRTIILVHDLGESALADSNLVLIPSLLQAADVNVILVDWSAGAKASPLLSTFYSWLSGNFVARFIRWLSTSTNSDLENFHLIGMGIGALNVGYIGRVLNKEIGYITGETNLALKRWLKYVGGMINS</sequence>
<evidence type="ECO:0000259" key="5">
    <source>
        <dbReference type="Pfam" id="PF00151"/>
    </source>
</evidence>
<feature type="domain" description="Lipase" evidence="5">
    <location>
        <begin position="150"/>
        <end position="290"/>
    </location>
</feature>
<dbReference type="Pfam" id="PF00151">
    <property type="entry name" value="Lipase"/>
    <property type="match status" value="1"/>
</dbReference>
<dbReference type="GO" id="GO:0016042">
    <property type="term" value="P:lipid catabolic process"/>
    <property type="evidence" value="ECO:0007669"/>
    <property type="project" value="TreeGrafter"/>
</dbReference>
<name>A0A9N9WF69_9NEOP</name>
<keyword evidence="7" id="KW-1185">Reference proteome</keyword>
<dbReference type="Gene3D" id="3.40.50.1820">
    <property type="entry name" value="alpha/beta hydrolase"/>
    <property type="match status" value="1"/>
</dbReference>
<dbReference type="PRINTS" id="PR00821">
    <property type="entry name" value="TAGLIPASE"/>
</dbReference>
<comment type="subcellular location">
    <subcellularLocation>
        <location evidence="1">Secreted</location>
    </subcellularLocation>
</comment>
<evidence type="ECO:0000313" key="6">
    <source>
        <dbReference type="EMBL" id="CAG9790509.1"/>
    </source>
</evidence>
<evidence type="ECO:0000313" key="7">
    <source>
        <dbReference type="Proteomes" id="UP001153714"/>
    </source>
</evidence>
<reference evidence="6" key="2">
    <citation type="submission" date="2022-10" db="EMBL/GenBank/DDBJ databases">
        <authorList>
            <consortium name="ENA_rothamsted_submissions"/>
            <consortium name="culmorum"/>
            <person name="King R."/>
        </authorList>
    </citation>
    <scope>NUCLEOTIDE SEQUENCE</scope>
</reference>
<dbReference type="InterPro" id="IPR013818">
    <property type="entry name" value="Lipase"/>
</dbReference>
<dbReference type="GO" id="GO:0005615">
    <property type="term" value="C:extracellular space"/>
    <property type="evidence" value="ECO:0007669"/>
    <property type="project" value="TreeGrafter"/>
</dbReference>
<proteinExistence type="inferred from homology"/>
<dbReference type="SUPFAM" id="SSF53474">
    <property type="entry name" value="alpha/beta-Hydrolases"/>
    <property type="match status" value="1"/>
</dbReference>
<dbReference type="InterPro" id="IPR029058">
    <property type="entry name" value="AB_hydrolase_fold"/>
</dbReference>
<organism evidence="6 7">
    <name type="scientific">Diatraea saccharalis</name>
    <name type="common">sugarcane borer</name>
    <dbReference type="NCBI Taxonomy" id="40085"/>
    <lineage>
        <taxon>Eukaryota</taxon>
        <taxon>Metazoa</taxon>
        <taxon>Ecdysozoa</taxon>
        <taxon>Arthropoda</taxon>
        <taxon>Hexapoda</taxon>
        <taxon>Insecta</taxon>
        <taxon>Pterygota</taxon>
        <taxon>Neoptera</taxon>
        <taxon>Endopterygota</taxon>
        <taxon>Lepidoptera</taxon>
        <taxon>Glossata</taxon>
        <taxon>Ditrysia</taxon>
        <taxon>Pyraloidea</taxon>
        <taxon>Crambidae</taxon>
        <taxon>Crambinae</taxon>
        <taxon>Diatraea</taxon>
    </lineage>
</organism>
<evidence type="ECO:0000256" key="3">
    <source>
        <dbReference type="ARBA" id="ARBA00022525"/>
    </source>
</evidence>
<dbReference type="EMBL" id="OU893353">
    <property type="protein sequence ID" value="CAG9790509.1"/>
    <property type="molecule type" value="Genomic_DNA"/>
</dbReference>
<comment type="similarity">
    <text evidence="2 4">Belongs to the AB hydrolase superfamily. Lipase family.</text>
</comment>
<dbReference type="PANTHER" id="PTHR11610">
    <property type="entry name" value="LIPASE"/>
    <property type="match status" value="1"/>
</dbReference>
<reference evidence="6" key="1">
    <citation type="submission" date="2021-12" db="EMBL/GenBank/DDBJ databases">
        <authorList>
            <person name="King R."/>
        </authorList>
    </citation>
    <scope>NUCLEOTIDE SEQUENCE</scope>
</reference>
<evidence type="ECO:0000256" key="1">
    <source>
        <dbReference type="ARBA" id="ARBA00004613"/>
    </source>
</evidence>
<keyword evidence="3" id="KW-0964">Secreted</keyword>